<dbReference type="Proteomes" id="UP000308886">
    <property type="component" value="Unassembled WGS sequence"/>
</dbReference>
<organism evidence="1 2">
    <name type="scientific">Palleniella muris</name>
    <dbReference type="NCBI Taxonomy" id="3038145"/>
    <lineage>
        <taxon>Bacteria</taxon>
        <taxon>Pseudomonadati</taxon>
        <taxon>Bacteroidota</taxon>
        <taxon>Bacteroidia</taxon>
        <taxon>Bacteroidales</taxon>
        <taxon>Prevotellaceae</taxon>
        <taxon>Palleniella</taxon>
    </lineage>
</organism>
<proteinExistence type="predicted"/>
<accession>A0AC61QPK2</accession>
<gene>
    <name evidence="1" type="ORF">E5358_08350</name>
</gene>
<dbReference type="EMBL" id="SRZC01000012">
    <property type="protein sequence ID" value="TGX82061.1"/>
    <property type="molecule type" value="Genomic_DNA"/>
</dbReference>
<evidence type="ECO:0000313" key="2">
    <source>
        <dbReference type="Proteomes" id="UP000308886"/>
    </source>
</evidence>
<comment type="caution">
    <text evidence="1">The sequence shown here is derived from an EMBL/GenBank/DDBJ whole genome shotgun (WGS) entry which is preliminary data.</text>
</comment>
<keyword evidence="2" id="KW-1185">Reference proteome</keyword>
<protein>
    <submittedName>
        <fullName evidence="1">Uncharacterized protein</fullName>
    </submittedName>
</protein>
<sequence>MKAKTTFLSALAAIAALCLTTLPSCQIAEAVIAGTTFYETEITTVDNRIISGQIGGQRSSNLPSGAKTISIKTAEGRQKIKSETIRYMTLSRKGKPEKQQTLVYTDYKIPYTKKGELKFRTYKSWQILNSVGDNLIVTAYGNTYSLAKDGALIITYSRDTGIQYCLQRKGDDCPIHFGRNTSSRSHMRKQWQKFLADDPALCEKIKTKEIDAFDFKTITEQYTPQGK</sequence>
<evidence type="ECO:0000313" key="1">
    <source>
        <dbReference type="EMBL" id="TGX82061.1"/>
    </source>
</evidence>
<name>A0AC61QPK2_9BACT</name>
<reference evidence="1" key="1">
    <citation type="submission" date="2019-04" db="EMBL/GenBank/DDBJ databases">
        <title>Microbes associate with the intestines of laboratory mice.</title>
        <authorList>
            <person name="Navarre W."/>
            <person name="Wong E."/>
            <person name="Huang K."/>
            <person name="Tropini C."/>
            <person name="Ng K."/>
            <person name="Yu B."/>
        </authorList>
    </citation>
    <scope>NUCLEOTIDE SEQUENCE</scope>
    <source>
        <strain evidence="1">NM73_A23</strain>
    </source>
</reference>